<keyword evidence="2" id="KW-0269">Exonuclease</keyword>
<dbReference type="STRING" id="1075417.SAMN05421823_1152"/>
<dbReference type="InterPro" id="IPR011604">
    <property type="entry name" value="PDDEXK-like_dom_sf"/>
</dbReference>
<feature type="domain" description="DUF83" evidence="1">
    <location>
        <begin position="15"/>
        <end position="186"/>
    </location>
</feature>
<evidence type="ECO:0000313" key="3">
    <source>
        <dbReference type="Proteomes" id="UP000198510"/>
    </source>
</evidence>
<evidence type="ECO:0000313" key="2">
    <source>
        <dbReference type="EMBL" id="SDM51564.1"/>
    </source>
</evidence>
<dbReference type="PANTHER" id="PTHR37168:SF1">
    <property type="entry name" value="CRISPR-ASSOCIATED EXONUCLEASE CAS4"/>
    <property type="match status" value="1"/>
</dbReference>
<keyword evidence="3" id="KW-1185">Reference proteome</keyword>
<gene>
    <name evidence="2" type="ORF">SAMN05421823_1152</name>
</gene>
<reference evidence="2 3" key="1">
    <citation type="submission" date="2016-10" db="EMBL/GenBank/DDBJ databases">
        <authorList>
            <person name="de Groot N.N."/>
        </authorList>
    </citation>
    <scope>NUCLEOTIDE SEQUENCE [LARGE SCALE GENOMIC DNA]</scope>
    <source>
        <strain evidence="2 3">DSM 25186</strain>
    </source>
</reference>
<accession>A0A1G9TVY2</accession>
<organism evidence="2 3">
    <name type="scientific">Catalinimonas alkaloidigena</name>
    <dbReference type="NCBI Taxonomy" id="1075417"/>
    <lineage>
        <taxon>Bacteria</taxon>
        <taxon>Pseudomonadati</taxon>
        <taxon>Bacteroidota</taxon>
        <taxon>Cytophagia</taxon>
        <taxon>Cytophagales</taxon>
        <taxon>Catalimonadaceae</taxon>
        <taxon>Catalinimonas</taxon>
    </lineage>
</organism>
<dbReference type="OrthoDB" id="9794720at2"/>
<keyword evidence="2" id="KW-0378">Hydrolase</keyword>
<name>A0A1G9TVY2_9BACT</name>
<dbReference type="RefSeq" id="WP_089688005.1">
    <property type="nucleotide sequence ID" value="NZ_FNFO01000015.1"/>
</dbReference>
<proteinExistence type="predicted"/>
<keyword evidence="2" id="KW-0540">Nuclease</keyword>
<dbReference type="Gene3D" id="3.90.320.10">
    <property type="match status" value="1"/>
</dbReference>
<protein>
    <submittedName>
        <fullName evidence="2">CRISPR-associated exonuclease Cas4</fullName>
    </submittedName>
</protein>
<evidence type="ECO:0000259" key="1">
    <source>
        <dbReference type="Pfam" id="PF01930"/>
    </source>
</evidence>
<dbReference type="AlphaFoldDB" id="A0A1G9TVY2"/>
<dbReference type="Pfam" id="PF01930">
    <property type="entry name" value="Cas_Cas4"/>
    <property type="match status" value="1"/>
</dbReference>
<dbReference type="PANTHER" id="PTHR37168">
    <property type="entry name" value="CRISPR-ASSOCIATED EXONUCLEASE CAS4"/>
    <property type="match status" value="1"/>
</dbReference>
<sequence>MNSFATVTSSLRIGGMLLGYYLICPRKAWLSLRGLWMEQESDTVALGRLLDQTSYSRSEKHLHLEAETPDGHLLVGKLDRAQLRQGVLHETKKGRSCEEAHRWQVRFYLWLLRLNGVTRADGAAFTGQLDYPLLRRTEPVTLTAAQEGQLATWTRELQLLTQQHTPPARLTRRRFCQKCAFEDLCYA</sequence>
<dbReference type="GO" id="GO:0004527">
    <property type="term" value="F:exonuclease activity"/>
    <property type="evidence" value="ECO:0007669"/>
    <property type="project" value="UniProtKB-KW"/>
</dbReference>
<dbReference type="EMBL" id="FNFO01000015">
    <property type="protein sequence ID" value="SDM51564.1"/>
    <property type="molecule type" value="Genomic_DNA"/>
</dbReference>
<dbReference type="InterPro" id="IPR022765">
    <property type="entry name" value="Dna2/Cas4_DUF83"/>
</dbReference>
<dbReference type="Proteomes" id="UP000198510">
    <property type="component" value="Unassembled WGS sequence"/>
</dbReference>